<dbReference type="PANTHER" id="PTHR37300">
    <property type="entry name" value="UPF0291 PROTEIN CBO2609/CLC_2481"/>
    <property type="match status" value="1"/>
</dbReference>
<evidence type="ECO:0000256" key="2">
    <source>
        <dbReference type="HAMAP-Rule" id="MF_01103"/>
    </source>
</evidence>
<comment type="similarity">
    <text evidence="2">Belongs to the UPF0291 family.</text>
</comment>
<organism evidence="3 4">
    <name type="scientific">Lapidilactobacillus concavus DSM 17758</name>
    <dbReference type="NCBI Taxonomy" id="1423735"/>
    <lineage>
        <taxon>Bacteria</taxon>
        <taxon>Bacillati</taxon>
        <taxon>Bacillota</taxon>
        <taxon>Bacilli</taxon>
        <taxon>Lactobacillales</taxon>
        <taxon>Lactobacillaceae</taxon>
        <taxon>Lapidilactobacillus</taxon>
    </lineage>
</organism>
<reference evidence="3 4" key="1">
    <citation type="journal article" date="2015" name="Genome Announc.">
        <title>Expanding the biotechnology potential of lactobacilli through comparative genomics of 213 strains and associated genera.</title>
        <authorList>
            <person name="Sun Z."/>
            <person name="Harris H.M."/>
            <person name="McCann A."/>
            <person name="Guo C."/>
            <person name="Argimon S."/>
            <person name="Zhang W."/>
            <person name="Yang X."/>
            <person name="Jeffery I.B."/>
            <person name="Cooney J.C."/>
            <person name="Kagawa T.F."/>
            <person name="Liu W."/>
            <person name="Song Y."/>
            <person name="Salvetti E."/>
            <person name="Wrobel A."/>
            <person name="Rasinkangas P."/>
            <person name="Parkhill J."/>
            <person name="Rea M.C."/>
            <person name="O'Sullivan O."/>
            <person name="Ritari J."/>
            <person name="Douillard F.P."/>
            <person name="Paul Ross R."/>
            <person name="Yang R."/>
            <person name="Briner A.E."/>
            <person name="Felis G.E."/>
            <person name="de Vos W.M."/>
            <person name="Barrangou R."/>
            <person name="Klaenhammer T.R."/>
            <person name="Caufield P.W."/>
            <person name="Cui Y."/>
            <person name="Zhang H."/>
            <person name="O'Toole P.W."/>
        </authorList>
    </citation>
    <scope>NUCLEOTIDE SEQUENCE [LARGE SCALE GENOMIC DNA]</scope>
    <source>
        <strain evidence="3 4">DSM 17758</strain>
    </source>
</reference>
<dbReference type="SUPFAM" id="SSF158221">
    <property type="entry name" value="YnzC-like"/>
    <property type="match status" value="1"/>
</dbReference>
<dbReference type="Pfam" id="PF05979">
    <property type="entry name" value="DUF896"/>
    <property type="match status" value="1"/>
</dbReference>
<sequence length="107" mass="12201">MFVFFMLINSGVSPSSLINDKGVFVMSAIDPELIARINALAAKAKIEALTEEEVAERARLRQQYLKEFRAGFRTQVEDLRVFNTDGKEVTPAKVRRIQREKGLRDDE</sequence>
<keyword evidence="4" id="KW-1185">Reference proteome</keyword>
<dbReference type="GO" id="GO:0005737">
    <property type="term" value="C:cytoplasm"/>
    <property type="evidence" value="ECO:0007669"/>
    <property type="project" value="UniProtKB-SubCell"/>
</dbReference>
<evidence type="ECO:0000256" key="1">
    <source>
        <dbReference type="ARBA" id="ARBA00022490"/>
    </source>
</evidence>
<proteinExistence type="inferred from homology"/>
<gene>
    <name evidence="3" type="ORF">FC15_GL000917</name>
</gene>
<dbReference type="Gene3D" id="1.10.287.540">
    <property type="entry name" value="Helix hairpin bin"/>
    <property type="match status" value="1"/>
</dbReference>
<dbReference type="AlphaFoldDB" id="A0A0R1W7Q6"/>
<accession>A0A0R1W7Q6</accession>
<comment type="subcellular location">
    <subcellularLocation>
        <location evidence="2">Cytoplasm</location>
    </subcellularLocation>
</comment>
<keyword evidence="1 2" id="KW-0963">Cytoplasm</keyword>
<comment type="caution">
    <text evidence="3">The sequence shown here is derived from an EMBL/GenBank/DDBJ whole genome shotgun (WGS) entry which is preliminary data.</text>
</comment>
<evidence type="ECO:0000313" key="3">
    <source>
        <dbReference type="EMBL" id="KRM13751.1"/>
    </source>
</evidence>
<protein>
    <recommendedName>
        <fullName evidence="2">UPF0291 protein FC15_GL000917</fullName>
    </recommendedName>
</protein>
<dbReference type="Proteomes" id="UP000051315">
    <property type="component" value="Unassembled WGS sequence"/>
</dbReference>
<dbReference type="STRING" id="1423735.FC15_GL000917"/>
<dbReference type="HAMAP" id="MF_01103">
    <property type="entry name" value="UPF0291"/>
    <property type="match status" value="1"/>
</dbReference>
<dbReference type="PANTHER" id="PTHR37300:SF1">
    <property type="entry name" value="UPF0291 PROTEIN YNZC"/>
    <property type="match status" value="1"/>
</dbReference>
<name>A0A0R1W7Q6_9LACO</name>
<dbReference type="InterPro" id="IPR009242">
    <property type="entry name" value="DUF896"/>
</dbReference>
<dbReference type="EMBL" id="AZFX01000003">
    <property type="protein sequence ID" value="KRM13751.1"/>
    <property type="molecule type" value="Genomic_DNA"/>
</dbReference>
<dbReference type="PATRIC" id="fig|1423735.3.peg.955"/>
<evidence type="ECO:0000313" key="4">
    <source>
        <dbReference type="Proteomes" id="UP000051315"/>
    </source>
</evidence>